<dbReference type="InterPro" id="IPR039557">
    <property type="entry name" value="AHAS_ACT"/>
</dbReference>
<dbReference type="AlphaFoldDB" id="A0AA35ZHX2"/>
<dbReference type="InterPro" id="IPR002912">
    <property type="entry name" value="ACT_dom"/>
</dbReference>
<evidence type="ECO:0000256" key="6">
    <source>
        <dbReference type="ARBA" id="ARBA00022640"/>
    </source>
</evidence>
<dbReference type="SUPFAM" id="SSF55021">
    <property type="entry name" value="ACT-like"/>
    <property type="match status" value="1"/>
</dbReference>
<dbReference type="NCBIfam" id="TIGR00119">
    <property type="entry name" value="acolac_sm"/>
    <property type="match status" value="1"/>
</dbReference>
<comment type="subcellular location">
    <subcellularLocation>
        <location evidence="1">Plastid</location>
    </subcellularLocation>
</comment>
<keyword evidence="5" id="KW-0028">Amino-acid biosynthesis</keyword>
<evidence type="ECO:0000256" key="2">
    <source>
        <dbReference type="ARBA" id="ARBA00004974"/>
    </source>
</evidence>
<reference evidence="10" key="1">
    <citation type="submission" date="2023-04" db="EMBL/GenBank/DDBJ databases">
        <authorList>
            <person name="Vijverberg K."/>
            <person name="Xiong W."/>
            <person name="Schranz E."/>
        </authorList>
    </citation>
    <scope>NUCLEOTIDE SEQUENCE</scope>
</reference>
<keyword evidence="11" id="KW-1185">Reference proteome</keyword>
<evidence type="ECO:0000313" key="10">
    <source>
        <dbReference type="EMBL" id="CAI9292898.1"/>
    </source>
</evidence>
<proteinExistence type="inferred from homology"/>
<accession>A0AA35ZHX2</accession>
<keyword evidence="7" id="KW-0809">Transit peptide</keyword>
<name>A0AA35ZHX2_LACSI</name>
<comment type="pathway">
    <text evidence="3">Amino-acid biosynthesis; L-valine biosynthesis; L-valine from pyruvate: step 1/4.</text>
</comment>
<protein>
    <recommendedName>
        <fullName evidence="9">ACT domain-containing protein</fullName>
    </recommendedName>
</protein>
<evidence type="ECO:0000256" key="8">
    <source>
        <dbReference type="ARBA" id="ARBA00023304"/>
    </source>
</evidence>
<evidence type="ECO:0000256" key="4">
    <source>
        <dbReference type="ARBA" id="ARBA00006341"/>
    </source>
</evidence>
<dbReference type="EMBL" id="OX465083">
    <property type="protein sequence ID" value="CAI9292898.1"/>
    <property type="molecule type" value="Genomic_DNA"/>
</dbReference>
<dbReference type="PROSITE" id="PS51671">
    <property type="entry name" value="ACT"/>
    <property type="match status" value="1"/>
</dbReference>
<dbReference type="Proteomes" id="UP001177003">
    <property type="component" value="Chromosome 7"/>
</dbReference>
<dbReference type="InterPro" id="IPR006843">
    <property type="entry name" value="PAP/fibrillin_dom"/>
</dbReference>
<organism evidence="10 11">
    <name type="scientific">Lactuca saligna</name>
    <name type="common">Willowleaf lettuce</name>
    <dbReference type="NCBI Taxonomy" id="75948"/>
    <lineage>
        <taxon>Eukaryota</taxon>
        <taxon>Viridiplantae</taxon>
        <taxon>Streptophyta</taxon>
        <taxon>Embryophyta</taxon>
        <taxon>Tracheophyta</taxon>
        <taxon>Spermatophyta</taxon>
        <taxon>Magnoliopsida</taxon>
        <taxon>eudicotyledons</taxon>
        <taxon>Gunneridae</taxon>
        <taxon>Pentapetalae</taxon>
        <taxon>asterids</taxon>
        <taxon>campanulids</taxon>
        <taxon>Asterales</taxon>
        <taxon>Asteraceae</taxon>
        <taxon>Cichorioideae</taxon>
        <taxon>Cichorieae</taxon>
        <taxon>Lactucinae</taxon>
        <taxon>Lactuca</taxon>
    </lineage>
</organism>
<evidence type="ECO:0000256" key="7">
    <source>
        <dbReference type="ARBA" id="ARBA00022946"/>
    </source>
</evidence>
<dbReference type="PANTHER" id="PTHR30239:SF17">
    <property type="entry name" value="ACT DOMAIN-CONTAINING PROTEIN"/>
    <property type="match status" value="1"/>
</dbReference>
<sequence>MPFSDLNLSPLSNTSSLHLTSIPHGLRYGSTRTHPVHPGLTYYSQTQNQWANQVLANNLHQKMLLSQCFNKSHLEKFTAFFELLPLPALGTTPFLKVDKICQQISTTTLTIDNSIAFSTPFSPFTSTASTNLEVKSPSRIQEDVYPVEYYNRFSMNQVLDPHWGVLYEEDLIGHKSHTLNILVNNAPGVLNLVTGVISRKGYNIQSLAVGPTEMEGLARITSVILGTDESIEKLVFIFKGQKHLLVIVRVRKITRVTFASDLIKQVHEIEQQISGVTIGIIVSRVVGLVSKANTRKGIRGGSPGLARRNHWRESGVTGFAFGFEFFHVVAFTVAVKTVSSPYIMMTLNFDISGFRPSVLKFPSAEKFSEVAKFIGTKFSSSESINFTADISKVE</sequence>
<feature type="domain" description="ACT" evidence="9">
    <location>
        <begin position="178"/>
        <end position="255"/>
    </location>
</feature>
<dbReference type="InterPro" id="IPR004789">
    <property type="entry name" value="Acetalactate_synth_ssu"/>
</dbReference>
<comment type="pathway">
    <text evidence="2">Amino-acid biosynthesis; L-isoleucine biosynthesis; L-isoleucine from 2-oxobutanoate: step 1/4.</text>
</comment>
<dbReference type="GO" id="GO:0009099">
    <property type="term" value="P:L-valine biosynthetic process"/>
    <property type="evidence" value="ECO:0007669"/>
    <property type="project" value="TreeGrafter"/>
</dbReference>
<dbReference type="Pfam" id="PF22629">
    <property type="entry name" value="ACT_AHAS_ss"/>
    <property type="match status" value="1"/>
</dbReference>
<dbReference type="GO" id="GO:0005829">
    <property type="term" value="C:cytosol"/>
    <property type="evidence" value="ECO:0007669"/>
    <property type="project" value="TreeGrafter"/>
</dbReference>
<gene>
    <name evidence="10" type="ORF">LSALG_LOCUS31939</name>
</gene>
<dbReference type="GO" id="GO:1990610">
    <property type="term" value="F:acetolactate synthase regulator activity"/>
    <property type="evidence" value="ECO:0007669"/>
    <property type="project" value="InterPro"/>
</dbReference>
<evidence type="ECO:0000313" key="11">
    <source>
        <dbReference type="Proteomes" id="UP001177003"/>
    </source>
</evidence>
<dbReference type="CDD" id="cd04878">
    <property type="entry name" value="ACT_AHAS"/>
    <property type="match status" value="1"/>
</dbReference>
<comment type="similarity">
    <text evidence="4">Belongs to the acetolactate synthase small subunit family.</text>
</comment>
<dbReference type="GO" id="GO:0003984">
    <property type="term" value="F:acetolactate synthase activity"/>
    <property type="evidence" value="ECO:0007669"/>
    <property type="project" value="TreeGrafter"/>
</dbReference>
<evidence type="ECO:0000256" key="5">
    <source>
        <dbReference type="ARBA" id="ARBA00022605"/>
    </source>
</evidence>
<dbReference type="GO" id="GO:0009097">
    <property type="term" value="P:isoleucine biosynthetic process"/>
    <property type="evidence" value="ECO:0007669"/>
    <property type="project" value="TreeGrafter"/>
</dbReference>
<dbReference type="InterPro" id="IPR045865">
    <property type="entry name" value="ACT-like_dom_sf"/>
</dbReference>
<evidence type="ECO:0000259" key="9">
    <source>
        <dbReference type="PROSITE" id="PS51671"/>
    </source>
</evidence>
<dbReference type="PANTHER" id="PTHR30239">
    <property type="entry name" value="ACETOLACTATE SYNTHASE SMALL SUBUNIT"/>
    <property type="match status" value="1"/>
</dbReference>
<keyword evidence="8" id="KW-0100">Branched-chain amino acid biosynthesis</keyword>
<evidence type="ECO:0000256" key="1">
    <source>
        <dbReference type="ARBA" id="ARBA00004474"/>
    </source>
</evidence>
<evidence type="ECO:0000256" key="3">
    <source>
        <dbReference type="ARBA" id="ARBA00005025"/>
    </source>
</evidence>
<keyword evidence="6" id="KW-0934">Plastid</keyword>
<dbReference type="Gene3D" id="3.30.70.260">
    <property type="match status" value="1"/>
</dbReference>
<dbReference type="Pfam" id="PF04755">
    <property type="entry name" value="PAP_fibrillin"/>
    <property type="match status" value="1"/>
</dbReference>
<dbReference type="InterPro" id="IPR054480">
    <property type="entry name" value="AHAS_small-like_ACT"/>
</dbReference>
<dbReference type="GO" id="GO:0009536">
    <property type="term" value="C:plastid"/>
    <property type="evidence" value="ECO:0007669"/>
    <property type="project" value="UniProtKB-SubCell"/>
</dbReference>